<evidence type="ECO:0000313" key="11">
    <source>
        <dbReference type="EMBL" id="AUB81640.1"/>
    </source>
</evidence>
<dbReference type="Gene3D" id="1.10.287.130">
    <property type="match status" value="1"/>
</dbReference>
<dbReference type="Pfam" id="PF00512">
    <property type="entry name" value="HisKA"/>
    <property type="match status" value="1"/>
</dbReference>
<dbReference type="SMART" id="SM00388">
    <property type="entry name" value="HisKA"/>
    <property type="match status" value="1"/>
</dbReference>
<feature type="transmembrane region" description="Helical" evidence="9">
    <location>
        <begin position="7"/>
        <end position="29"/>
    </location>
</feature>
<sequence length="478" mass="51740">MIFHARTGFLFASILSLVIGLALWAALWSQRNAALHHWCGGSLAAAAASLLIALRGLVPEVLGFTVPIALAVLMLSLKLQAIRLELNAPEPVHRPALLLLAALTVYELLRQGGDDGVGHGLGHYAHSLFALLVLSLMNARIAWWASRLGRRRGQRSAYWIAWAFGLMAAAYGFRLVNGTLGGFDPNPLGQQGYDALLLGLTSFVGIIVSNIAWLSLALERLIRAQVVAAATQARAEENRILSEQIVQLERQRSLGLLSASLAHELNQPLTAILTNAQVVRRGLGSKRIELTQALELLDKVVYNTQRAARILEHIRGLIRPSQMRRQPVDLVAVIQEVVELVAAQARAQACRLDCSLPQRPVRVAGDPIQISQLVLNVLRNAIEATALSAKREIAVRLWEEDDGARLQVQDSGPGLSAEALQKAGEPFYTTKAQGLGLGLSISRTIARHHHGELTLSNTAGGALCELKLPLQSITSQTT</sequence>
<name>A0A2K8U7S4_9GAMM</name>
<dbReference type="RefSeq" id="WP_100919403.1">
    <property type="nucleotide sequence ID" value="NZ_CP020370.1"/>
</dbReference>
<keyword evidence="5" id="KW-0547">Nucleotide-binding</keyword>
<feature type="transmembrane region" description="Helical" evidence="9">
    <location>
        <begin position="124"/>
        <end position="145"/>
    </location>
</feature>
<keyword evidence="8" id="KW-0902">Two-component regulatory system</keyword>
<dbReference type="EMBL" id="CP020370">
    <property type="protein sequence ID" value="AUB81640.1"/>
    <property type="molecule type" value="Genomic_DNA"/>
</dbReference>
<keyword evidence="6" id="KW-0418">Kinase</keyword>
<dbReference type="KEGG" id="tsy:THSYN_12165"/>
<evidence type="ECO:0000256" key="1">
    <source>
        <dbReference type="ARBA" id="ARBA00000085"/>
    </source>
</evidence>
<dbReference type="PANTHER" id="PTHR43065">
    <property type="entry name" value="SENSOR HISTIDINE KINASE"/>
    <property type="match status" value="1"/>
</dbReference>
<evidence type="ECO:0000256" key="7">
    <source>
        <dbReference type="ARBA" id="ARBA00022840"/>
    </source>
</evidence>
<feature type="domain" description="Histidine kinase" evidence="10">
    <location>
        <begin position="260"/>
        <end position="472"/>
    </location>
</feature>
<evidence type="ECO:0000256" key="2">
    <source>
        <dbReference type="ARBA" id="ARBA00012438"/>
    </source>
</evidence>
<gene>
    <name evidence="11" type="ORF">THSYN_12165</name>
</gene>
<dbReference type="InterPro" id="IPR036890">
    <property type="entry name" value="HATPase_C_sf"/>
</dbReference>
<dbReference type="InterPro" id="IPR003661">
    <property type="entry name" value="HisK_dim/P_dom"/>
</dbReference>
<keyword evidence="9" id="KW-0812">Transmembrane</keyword>
<evidence type="ECO:0000259" key="10">
    <source>
        <dbReference type="PROSITE" id="PS50109"/>
    </source>
</evidence>
<evidence type="ECO:0000256" key="4">
    <source>
        <dbReference type="ARBA" id="ARBA00022679"/>
    </source>
</evidence>
<keyword evidence="12" id="KW-1185">Reference proteome</keyword>
<evidence type="ECO:0000313" key="12">
    <source>
        <dbReference type="Proteomes" id="UP000232638"/>
    </source>
</evidence>
<evidence type="ECO:0000256" key="5">
    <source>
        <dbReference type="ARBA" id="ARBA00022741"/>
    </source>
</evidence>
<keyword evidence="9" id="KW-1133">Transmembrane helix</keyword>
<dbReference type="InterPro" id="IPR036097">
    <property type="entry name" value="HisK_dim/P_sf"/>
</dbReference>
<evidence type="ECO:0000256" key="6">
    <source>
        <dbReference type="ARBA" id="ARBA00022777"/>
    </source>
</evidence>
<dbReference type="InterPro" id="IPR003594">
    <property type="entry name" value="HATPase_dom"/>
</dbReference>
<feature type="transmembrane region" description="Helical" evidence="9">
    <location>
        <begin position="61"/>
        <end position="82"/>
    </location>
</feature>
<dbReference type="SUPFAM" id="SSF47384">
    <property type="entry name" value="Homodimeric domain of signal transducing histidine kinase"/>
    <property type="match status" value="1"/>
</dbReference>
<dbReference type="Proteomes" id="UP000232638">
    <property type="component" value="Chromosome"/>
</dbReference>
<dbReference type="GO" id="GO:0000155">
    <property type="term" value="F:phosphorelay sensor kinase activity"/>
    <property type="evidence" value="ECO:0007669"/>
    <property type="project" value="InterPro"/>
</dbReference>
<dbReference type="AlphaFoldDB" id="A0A2K8U7S4"/>
<keyword evidence="7" id="KW-0067">ATP-binding</keyword>
<dbReference type="SMART" id="SM00387">
    <property type="entry name" value="HATPase_c"/>
    <property type="match status" value="1"/>
</dbReference>
<dbReference type="InterPro" id="IPR004358">
    <property type="entry name" value="Sig_transdc_His_kin-like_C"/>
</dbReference>
<keyword evidence="9" id="KW-0472">Membrane</keyword>
<dbReference type="GO" id="GO:0005524">
    <property type="term" value="F:ATP binding"/>
    <property type="evidence" value="ECO:0007669"/>
    <property type="project" value="UniProtKB-KW"/>
</dbReference>
<proteinExistence type="predicted"/>
<organism evidence="11 12">
    <name type="scientific">Candidatus Thiodictyon syntrophicum</name>
    <dbReference type="NCBI Taxonomy" id="1166950"/>
    <lineage>
        <taxon>Bacteria</taxon>
        <taxon>Pseudomonadati</taxon>
        <taxon>Pseudomonadota</taxon>
        <taxon>Gammaproteobacteria</taxon>
        <taxon>Chromatiales</taxon>
        <taxon>Chromatiaceae</taxon>
        <taxon>Thiodictyon</taxon>
    </lineage>
</organism>
<comment type="catalytic activity">
    <reaction evidence="1">
        <text>ATP + protein L-histidine = ADP + protein N-phospho-L-histidine.</text>
        <dbReference type="EC" id="2.7.13.3"/>
    </reaction>
</comment>
<feature type="transmembrane region" description="Helical" evidence="9">
    <location>
        <begin position="196"/>
        <end position="216"/>
    </location>
</feature>
<evidence type="ECO:0000256" key="8">
    <source>
        <dbReference type="ARBA" id="ARBA00023012"/>
    </source>
</evidence>
<evidence type="ECO:0000256" key="3">
    <source>
        <dbReference type="ARBA" id="ARBA00022553"/>
    </source>
</evidence>
<feature type="transmembrane region" description="Helical" evidence="9">
    <location>
        <begin position="157"/>
        <end position="176"/>
    </location>
</feature>
<feature type="transmembrane region" description="Helical" evidence="9">
    <location>
        <begin position="35"/>
        <end position="54"/>
    </location>
</feature>
<dbReference type="CDD" id="cd00082">
    <property type="entry name" value="HisKA"/>
    <property type="match status" value="1"/>
</dbReference>
<evidence type="ECO:0000256" key="9">
    <source>
        <dbReference type="SAM" id="Phobius"/>
    </source>
</evidence>
<dbReference type="SUPFAM" id="SSF55874">
    <property type="entry name" value="ATPase domain of HSP90 chaperone/DNA topoisomerase II/histidine kinase"/>
    <property type="match status" value="1"/>
</dbReference>
<dbReference type="Gene3D" id="3.30.565.10">
    <property type="entry name" value="Histidine kinase-like ATPase, C-terminal domain"/>
    <property type="match status" value="1"/>
</dbReference>
<dbReference type="PANTHER" id="PTHR43065:SF10">
    <property type="entry name" value="PEROXIDE STRESS-ACTIVATED HISTIDINE KINASE MAK3"/>
    <property type="match status" value="1"/>
</dbReference>
<keyword evidence="4" id="KW-0808">Transferase</keyword>
<dbReference type="EC" id="2.7.13.3" evidence="2"/>
<dbReference type="OrthoDB" id="1931120at2"/>
<dbReference type="PRINTS" id="PR00344">
    <property type="entry name" value="BCTRLSENSOR"/>
</dbReference>
<accession>A0A2K8U7S4</accession>
<dbReference type="InterPro" id="IPR005467">
    <property type="entry name" value="His_kinase_dom"/>
</dbReference>
<dbReference type="PROSITE" id="PS50109">
    <property type="entry name" value="HIS_KIN"/>
    <property type="match status" value="1"/>
</dbReference>
<protein>
    <recommendedName>
        <fullName evidence="2">histidine kinase</fullName>
        <ecNumber evidence="2">2.7.13.3</ecNumber>
    </recommendedName>
</protein>
<reference evidence="11 12" key="1">
    <citation type="submission" date="2017-03" db="EMBL/GenBank/DDBJ databases">
        <title>Complete genome sequence of Candidatus 'Thiodictyon syntrophicum' sp. nov. strain Cad16T, a photolithoautotroph purple sulfur bacterium isolated from an alpine meromictic lake.</title>
        <authorList>
            <person name="Luedin S.M."/>
            <person name="Pothier J.F."/>
            <person name="Danza F."/>
            <person name="Storelli N."/>
            <person name="Wittwer M."/>
            <person name="Tonolla M."/>
        </authorList>
    </citation>
    <scope>NUCLEOTIDE SEQUENCE [LARGE SCALE GENOMIC DNA]</scope>
    <source>
        <strain evidence="11 12">Cad16T</strain>
    </source>
</reference>
<keyword evidence="3" id="KW-0597">Phosphoprotein</keyword>
<dbReference type="Pfam" id="PF02518">
    <property type="entry name" value="HATPase_c"/>
    <property type="match status" value="1"/>
</dbReference>